<evidence type="ECO:0000256" key="1">
    <source>
        <dbReference type="SAM" id="Phobius"/>
    </source>
</evidence>
<accession>R4UE22</accession>
<dbReference type="PATRIC" id="fig|1276229.3.peg.534"/>
<proteinExistence type="predicted"/>
<evidence type="ECO:0000313" key="3">
    <source>
        <dbReference type="EMBL" id="AGM26129.1"/>
    </source>
</evidence>
<dbReference type="PROSITE" id="PS51677">
    <property type="entry name" value="NODB"/>
    <property type="match status" value="1"/>
</dbReference>
<keyword evidence="1" id="KW-0472">Membrane</keyword>
<dbReference type="GO" id="GO:0016810">
    <property type="term" value="F:hydrolase activity, acting on carbon-nitrogen (but not peptide) bonds"/>
    <property type="evidence" value="ECO:0007669"/>
    <property type="project" value="InterPro"/>
</dbReference>
<dbReference type="STRING" id="1276229.SSYRP_v1c05390"/>
<protein>
    <submittedName>
        <fullName evidence="3">Putative chitin deacetylase</fullName>
    </submittedName>
</protein>
<dbReference type="PANTHER" id="PTHR10587">
    <property type="entry name" value="GLYCOSYL TRANSFERASE-RELATED"/>
    <property type="match status" value="1"/>
</dbReference>
<organism evidence="3 4">
    <name type="scientific">Spiroplasma syrphidicola EA-1</name>
    <dbReference type="NCBI Taxonomy" id="1276229"/>
    <lineage>
        <taxon>Bacteria</taxon>
        <taxon>Bacillati</taxon>
        <taxon>Mycoplasmatota</taxon>
        <taxon>Mollicutes</taxon>
        <taxon>Entomoplasmatales</taxon>
        <taxon>Spiroplasmataceae</taxon>
        <taxon>Spiroplasma</taxon>
    </lineage>
</organism>
<dbReference type="OrthoDB" id="9812065at2"/>
<dbReference type="AlphaFoldDB" id="R4UE22"/>
<dbReference type="GO" id="GO:0005975">
    <property type="term" value="P:carbohydrate metabolic process"/>
    <property type="evidence" value="ECO:0007669"/>
    <property type="project" value="InterPro"/>
</dbReference>
<name>R4UE22_9MOLU</name>
<dbReference type="InterPro" id="IPR002509">
    <property type="entry name" value="NODB_dom"/>
</dbReference>
<evidence type="ECO:0000259" key="2">
    <source>
        <dbReference type="PROSITE" id="PS51677"/>
    </source>
</evidence>
<dbReference type="Pfam" id="PF01522">
    <property type="entry name" value="Polysacc_deac_1"/>
    <property type="match status" value="1"/>
</dbReference>
<sequence length="250" mass="29663">MLQKKVTIINIIIWTFLILTVIIFNTFITQHNYEVNRINTKEKVVMLTFDDGPGLADEKILDILKSENVKATFFQTGVNLDRYNREPAIKNILNRMIKEGHALGNHSYSHQKYLFKQKLLIDELQRTNNLIKNIYRANSQVINDKDIPIRMPYLQHFQGLDYVQQKLNIPFWVRGYLGTDYEESKTGKRTILKQYETHLKPGIIYVAHTRDYAEFWLRDLIKWLKKQGYQFASFNKTDPSYYMNYGKLVN</sequence>
<dbReference type="InterPro" id="IPR050248">
    <property type="entry name" value="Polysacc_deacetylase_ArnD"/>
</dbReference>
<dbReference type="HOGENOM" id="CLU_021264_0_0_14"/>
<dbReference type="eggNOG" id="COG0726">
    <property type="taxonomic scope" value="Bacteria"/>
</dbReference>
<feature type="domain" description="NodB homology" evidence="2">
    <location>
        <begin position="43"/>
        <end position="232"/>
    </location>
</feature>
<dbReference type="SUPFAM" id="SSF88713">
    <property type="entry name" value="Glycoside hydrolase/deacetylase"/>
    <property type="match status" value="1"/>
</dbReference>
<feature type="transmembrane region" description="Helical" evidence="1">
    <location>
        <begin position="7"/>
        <end position="28"/>
    </location>
</feature>
<dbReference type="Gene3D" id="3.20.20.370">
    <property type="entry name" value="Glycoside hydrolase/deacetylase"/>
    <property type="match status" value="1"/>
</dbReference>
<dbReference type="Proteomes" id="UP000013963">
    <property type="component" value="Chromosome"/>
</dbReference>
<evidence type="ECO:0000313" key="4">
    <source>
        <dbReference type="Proteomes" id="UP000013963"/>
    </source>
</evidence>
<dbReference type="PANTHER" id="PTHR10587:SF125">
    <property type="entry name" value="POLYSACCHARIDE DEACETYLASE YHEN-RELATED"/>
    <property type="match status" value="1"/>
</dbReference>
<dbReference type="EMBL" id="CP005078">
    <property type="protein sequence ID" value="AGM26129.1"/>
    <property type="molecule type" value="Genomic_DNA"/>
</dbReference>
<dbReference type="CDD" id="cd10917">
    <property type="entry name" value="CE4_NodB_like_6s_7s"/>
    <property type="match status" value="1"/>
</dbReference>
<reference evidence="3 4" key="1">
    <citation type="journal article" date="2013" name="Genome Biol. Evol.">
        <title>Complete genomes of two dipteran-associated spiroplasmas provided insights into the origin, dynamics, and impacts of viral invasion in spiroplasma.</title>
        <authorList>
            <person name="Ku C."/>
            <person name="Lo W.S."/>
            <person name="Chen L.L."/>
            <person name="Kuo C.H."/>
        </authorList>
    </citation>
    <scope>NUCLEOTIDE SEQUENCE [LARGE SCALE GENOMIC DNA]</scope>
    <source>
        <strain evidence="3">EA-1</strain>
    </source>
</reference>
<keyword evidence="1" id="KW-1133">Transmembrane helix</keyword>
<gene>
    <name evidence="3" type="ORF">SSYRP_v1c05390</name>
</gene>
<dbReference type="KEGG" id="ssyr:SSYRP_v1c05390"/>
<keyword evidence="1" id="KW-0812">Transmembrane</keyword>
<dbReference type="InterPro" id="IPR011330">
    <property type="entry name" value="Glyco_hydro/deAcase_b/a-brl"/>
</dbReference>
<dbReference type="RefSeq" id="WP_016340775.1">
    <property type="nucleotide sequence ID" value="NC_021284.1"/>
</dbReference>
<keyword evidence="4" id="KW-1185">Reference proteome</keyword>